<reference evidence="2 3" key="1">
    <citation type="submission" date="2021-01" db="EMBL/GenBank/DDBJ databases">
        <title>Whole genome shotgun sequence of Planobispora longispora NBRC 13918.</title>
        <authorList>
            <person name="Komaki H."/>
            <person name="Tamura T."/>
        </authorList>
    </citation>
    <scope>NUCLEOTIDE SEQUENCE [LARGE SCALE GENOMIC DNA]</scope>
    <source>
        <strain evidence="2 3">NBRC 13918</strain>
    </source>
</reference>
<dbReference type="AlphaFoldDB" id="A0A8J3RK74"/>
<evidence type="ECO:0000256" key="1">
    <source>
        <dbReference type="SAM" id="SignalP"/>
    </source>
</evidence>
<dbReference type="EMBL" id="BOOH01000017">
    <property type="protein sequence ID" value="GIH75681.1"/>
    <property type="molecule type" value="Genomic_DNA"/>
</dbReference>
<organism evidence="2 3">
    <name type="scientific">Planobispora longispora</name>
    <dbReference type="NCBI Taxonomy" id="28887"/>
    <lineage>
        <taxon>Bacteria</taxon>
        <taxon>Bacillati</taxon>
        <taxon>Actinomycetota</taxon>
        <taxon>Actinomycetes</taxon>
        <taxon>Streptosporangiales</taxon>
        <taxon>Streptosporangiaceae</taxon>
        <taxon>Planobispora</taxon>
    </lineage>
</organism>
<protein>
    <submittedName>
        <fullName evidence="2">Uncharacterized protein</fullName>
    </submittedName>
</protein>
<dbReference type="RefSeq" id="WP_203890340.1">
    <property type="nucleotide sequence ID" value="NZ_BOOH01000017.1"/>
</dbReference>
<feature type="signal peptide" evidence="1">
    <location>
        <begin position="1"/>
        <end position="23"/>
    </location>
</feature>
<keyword evidence="3" id="KW-1185">Reference proteome</keyword>
<gene>
    <name evidence="2" type="ORF">Plo01_21100</name>
</gene>
<feature type="chain" id="PRO_5035214583" evidence="1">
    <location>
        <begin position="24"/>
        <end position="252"/>
    </location>
</feature>
<name>A0A8J3RK74_9ACTN</name>
<proteinExistence type="predicted"/>
<evidence type="ECO:0000313" key="3">
    <source>
        <dbReference type="Proteomes" id="UP000616724"/>
    </source>
</evidence>
<dbReference type="Proteomes" id="UP000616724">
    <property type="component" value="Unassembled WGS sequence"/>
</dbReference>
<accession>A0A8J3RK74</accession>
<keyword evidence="1" id="KW-0732">Signal</keyword>
<sequence>MARILSVIAGAVVALTAGPPAQAASGPDDEVRYDGAMVTPDLVADRTSHARHGAVLTSGGGRVLSLPDETGGLFLRFPAGSCPAAPCPQAIVQPLVPGALTPRDGTGRFGFGADLRLTAEPSPAAGMNVWQFGLAGVGHSQWKLQVDHGRPSCRWSDGDRVVLLSAHEYRLTVGRWYRVRCARLSSVLFQIRVLDPATGAAVVPPAHAVAVMGPILPAGLATIGGKRVHPGQADAQTDQFRGDLDEVYFTRS</sequence>
<comment type="caution">
    <text evidence="2">The sequence shown here is derived from an EMBL/GenBank/DDBJ whole genome shotgun (WGS) entry which is preliminary data.</text>
</comment>
<evidence type="ECO:0000313" key="2">
    <source>
        <dbReference type="EMBL" id="GIH75681.1"/>
    </source>
</evidence>